<proteinExistence type="predicted"/>
<dbReference type="InterPro" id="IPR036397">
    <property type="entry name" value="RNaseH_sf"/>
</dbReference>
<name>A0A2S6BZY6_9PEZI</name>
<comment type="caution">
    <text evidence="7">The sequence shown here is derived from an EMBL/GenBank/DDBJ whole genome shotgun (WGS) entry which is preliminary data.</text>
</comment>
<dbReference type="PANTHER" id="PTHR12801:SF45">
    <property type="entry name" value="RNA EXONUCLEASE 4"/>
    <property type="match status" value="1"/>
</dbReference>
<keyword evidence="1" id="KW-0698">rRNA processing</keyword>
<evidence type="ECO:0000256" key="4">
    <source>
        <dbReference type="ARBA" id="ARBA00022839"/>
    </source>
</evidence>
<evidence type="ECO:0000256" key="3">
    <source>
        <dbReference type="ARBA" id="ARBA00022801"/>
    </source>
</evidence>
<dbReference type="STRING" id="357750.A0A2S6BZY6"/>
<evidence type="ECO:0000313" key="8">
    <source>
        <dbReference type="Proteomes" id="UP000237631"/>
    </source>
</evidence>
<dbReference type="Gene3D" id="3.30.420.10">
    <property type="entry name" value="Ribonuclease H-like superfamily/Ribonuclease H"/>
    <property type="match status" value="1"/>
</dbReference>
<dbReference type="PANTHER" id="PTHR12801">
    <property type="entry name" value="RNA EXONUCLEASE REXO1 / RECO3 FAMILY MEMBER-RELATED"/>
    <property type="match status" value="1"/>
</dbReference>
<evidence type="ECO:0000256" key="5">
    <source>
        <dbReference type="ARBA" id="ARBA00025599"/>
    </source>
</evidence>
<accession>A0A2S6BZY6</accession>
<keyword evidence="4" id="KW-0269">Exonuclease</keyword>
<dbReference type="InterPro" id="IPR012337">
    <property type="entry name" value="RNaseH-like_sf"/>
</dbReference>
<keyword evidence="2" id="KW-0540">Nuclease</keyword>
<gene>
    <name evidence="7" type="ORF">CBER1_11612</name>
</gene>
<comment type="function">
    <text evidence="5">Exoribonuclease involved in ribosome biosynthesis. Involved in the processing of ITS1, the internal transcribed spacer localized between the 18S and 5.8S rRNAs.</text>
</comment>
<evidence type="ECO:0000256" key="2">
    <source>
        <dbReference type="ARBA" id="ARBA00022722"/>
    </source>
</evidence>
<reference evidence="8" key="1">
    <citation type="journal article" date="2017" name="bioRxiv">
        <title>Conservation of a gene cluster reveals novel cercosporin biosynthetic mechanisms and extends production to the genus Colletotrichum.</title>
        <authorList>
            <person name="de Jonge R."/>
            <person name="Ebert M.K."/>
            <person name="Huitt-Roehl C.R."/>
            <person name="Pal P."/>
            <person name="Suttle J.C."/>
            <person name="Spanner R.E."/>
            <person name="Neubauer J.D."/>
            <person name="Jurick W.M.II."/>
            <person name="Stott K.A."/>
            <person name="Secor G.A."/>
            <person name="Thomma B.P.H.J."/>
            <person name="Van de Peer Y."/>
            <person name="Townsend C.A."/>
            <person name="Bolton M.D."/>
        </authorList>
    </citation>
    <scope>NUCLEOTIDE SEQUENCE [LARGE SCALE GENOMIC DNA]</scope>
    <source>
        <strain evidence="8">CBS538.71</strain>
    </source>
</reference>
<dbReference type="Proteomes" id="UP000237631">
    <property type="component" value="Unassembled WGS sequence"/>
</dbReference>
<keyword evidence="8" id="KW-1185">Reference proteome</keyword>
<dbReference type="SMART" id="SM00479">
    <property type="entry name" value="EXOIII"/>
    <property type="match status" value="1"/>
</dbReference>
<keyword evidence="3" id="KW-0378">Hydrolase</keyword>
<sequence length="335" mass="37420">MPFIDMDMVERPSQPAKHSWASLRTSRNQCRATQLHPRYDRLFPGEPVAIDTEMVNHSIHKGKKYKRVGRVSVTNISGETVLDTFCYYSKEVGLTVSFDLPKFGVEYGDIQPENGAQPIADIVLWLTKICKDRPVIMHDVHSDWNAFGEHIVDIFGRSDAIDTQSRSLYGKRNLPALALEHLNKDIQGIFHSSVEDAQATGELWMLATGYNRDAHFAAYMRDGQTTTEVTQKGYKAFLTKRPQEPVLPEVIMPEAPAEEPVSGLNAEPSYPSMTVDNNGTKVLGYGAQASQTVVLQPQKSTWASIAAKPKPRTSTWTRFAAKGKAAKNAQINEQW</sequence>
<protein>
    <recommendedName>
        <fullName evidence="6">Exonuclease domain-containing protein</fullName>
    </recommendedName>
</protein>
<feature type="domain" description="Exonuclease" evidence="6">
    <location>
        <begin position="46"/>
        <end position="213"/>
    </location>
</feature>
<dbReference type="GO" id="GO:0003676">
    <property type="term" value="F:nucleic acid binding"/>
    <property type="evidence" value="ECO:0007669"/>
    <property type="project" value="InterPro"/>
</dbReference>
<evidence type="ECO:0000259" key="6">
    <source>
        <dbReference type="SMART" id="SM00479"/>
    </source>
</evidence>
<dbReference type="GO" id="GO:0004527">
    <property type="term" value="F:exonuclease activity"/>
    <property type="evidence" value="ECO:0007669"/>
    <property type="project" value="UniProtKB-KW"/>
</dbReference>
<evidence type="ECO:0000256" key="1">
    <source>
        <dbReference type="ARBA" id="ARBA00022552"/>
    </source>
</evidence>
<dbReference type="GO" id="GO:0006364">
    <property type="term" value="P:rRNA processing"/>
    <property type="evidence" value="ECO:0007669"/>
    <property type="project" value="UniProtKB-KW"/>
</dbReference>
<dbReference type="OrthoDB" id="8191639at2759"/>
<dbReference type="InterPro" id="IPR047021">
    <property type="entry name" value="REXO1/3/4-like"/>
</dbReference>
<organism evidence="7 8">
    <name type="scientific">Cercospora berteroae</name>
    <dbReference type="NCBI Taxonomy" id="357750"/>
    <lineage>
        <taxon>Eukaryota</taxon>
        <taxon>Fungi</taxon>
        <taxon>Dikarya</taxon>
        <taxon>Ascomycota</taxon>
        <taxon>Pezizomycotina</taxon>
        <taxon>Dothideomycetes</taxon>
        <taxon>Dothideomycetidae</taxon>
        <taxon>Mycosphaerellales</taxon>
        <taxon>Mycosphaerellaceae</taxon>
        <taxon>Cercospora</taxon>
    </lineage>
</organism>
<evidence type="ECO:0000313" key="7">
    <source>
        <dbReference type="EMBL" id="PPJ53040.1"/>
    </source>
</evidence>
<dbReference type="SUPFAM" id="SSF53098">
    <property type="entry name" value="Ribonuclease H-like"/>
    <property type="match status" value="1"/>
</dbReference>
<dbReference type="GO" id="GO:0005634">
    <property type="term" value="C:nucleus"/>
    <property type="evidence" value="ECO:0007669"/>
    <property type="project" value="TreeGrafter"/>
</dbReference>
<dbReference type="AlphaFoldDB" id="A0A2S6BZY6"/>
<dbReference type="EMBL" id="PNEN01001618">
    <property type="protein sequence ID" value="PPJ53040.1"/>
    <property type="molecule type" value="Genomic_DNA"/>
</dbReference>
<dbReference type="InterPro" id="IPR013520">
    <property type="entry name" value="Ribonucl_H"/>
</dbReference>